<keyword evidence="3" id="KW-1185">Reference proteome</keyword>
<evidence type="ECO:0000256" key="1">
    <source>
        <dbReference type="SAM" id="MobiDB-lite"/>
    </source>
</evidence>
<organism evidence="2 3">
    <name type="scientific">Lojkania enalia</name>
    <dbReference type="NCBI Taxonomy" id="147567"/>
    <lineage>
        <taxon>Eukaryota</taxon>
        <taxon>Fungi</taxon>
        <taxon>Dikarya</taxon>
        <taxon>Ascomycota</taxon>
        <taxon>Pezizomycotina</taxon>
        <taxon>Dothideomycetes</taxon>
        <taxon>Pleosporomycetidae</taxon>
        <taxon>Pleosporales</taxon>
        <taxon>Pleosporales incertae sedis</taxon>
        <taxon>Lojkania</taxon>
    </lineage>
</organism>
<dbReference type="EMBL" id="ML986805">
    <property type="protein sequence ID" value="KAF2257948.1"/>
    <property type="molecule type" value="Genomic_DNA"/>
</dbReference>
<proteinExistence type="predicted"/>
<dbReference type="Proteomes" id="UP000800093">
    <property type="component" value="Unassembled WGS sequence"/>
</dbReference>
<feature type="region of interest" description="Disordered" evidence="1">
    <location>
        <begin position="1"/>
        <end position="25"/>
    </location>
</feature>
<reference evidence="3" key="1">
    <citation type="journal article" date="2020" name="Stud. Mycol.">
        <title>101 Dothideomycetes genomes: A test case for predicting lifestyles and emergence of pathogens.</title>
        <authorList>
            <person name="Haridas S."/>
            <person name="Albert R."/>
            <person name="Binder M."/>
            <person name="Bloem J."/>
            <person name="LaButti K."/>
            <person name="Salamov A."/>
            <person name="Andreopoulos B."/>
            <person name="Baker S."/>
            <person name="Barry K."/>
            <person name="Bills G."/>
            <person name="Bluhm B."/>
            <person name="Cannon C."/>
            <person name="Castanera R."/>
            <person name="Culley D."/>
            <person name="Daum C."/>
            <person name="Ezra D."/>
            <person name="Gonzalez J."/>
            <person name="Henrissat B."/>
            <person name="Kuo A."/>
            <person name="Liang C."/>
            <person name="Lipzen A."/>
            <person name="Lutzoni F."/>
            <person name="Magnuson J."/>
            <person name="Mondo S."/>
            <person name="Nolan M."/>
            <person name="Ohm R."/>
            <person name="Pangilinan J."/>
            <person name="Park H.-J."/>
            <person name="Ramirez L."/>
            <person name="Alfaro M."/>
            <person name="Sun H."/>
            <person name="Tritt A."/>
            <person name="Yoshinaga Y."/>
            <person name="Zwiers L.-H."/>
            <person name="Turgeon B."/>
            <person name="Goodwin S."/>
            <person name="Spatafora J."/>
            <person name="Crous P."/>
            <person name="Grigoriev I."/>
        </authorList>
    </citation>
    <scope>NUCLEOTIDE SEQUENCE [LARGE SCALE GENOMIC DNA]</scope>
    <source>
        <strain evidence="3">CBS 304.66</strain>
    </source>
</reference>
<dbReference type="InterPro" id="IPR052764">
    <property type="entry name" value="GH20_Enzymes"/>
</dbReference>
<dbReference type="PANTHER" id="PTHR43678">
    <property type="entry name" value="PUTATIVE (AFU_ORTHOLOGUE AFUA_2G00640)-RELATED"/>
    <property type="match status" value="1"/>
</dbReference>
<evidence type="ECO:0000313" key="2">
    <source>
        <dbReference type="EMBL" id="KAF2257948.1"/>
    </source>
</evidence>
<dbReference type="PANTHER" id="PTHR43678:SF1">
    <property type="entry name" value="BETA-N-ACETYLHEXOSAMINIDASE"/>
    <property type="match status" value="1"/>
</dbReference>
<sequence>MQSRKEQSKHTHGIHASSIANNPNNSCMINDSTIPTHGAEARLRFAKNQYERLLQPSFQMKEVHIPADENDAALGNDYIIFVSSHNISNMSNRTLSSSSKMAIPKLAWKSGKGSYGPLYTQTLHIDSSFTLIGLDTLLSLQTIQDITTKAKTLVFSTNDNFSYLLRSVSESDGHDPGHPGRISANLTSYSHAPVPISVPETVKIEMNVANGSGVWVDGESKGRFDIFVFGGGNTLFHWNQMVIVAPLVIVSSGVQSLALEAGTGGKYGNGTNGIPISHDAENGGIALASASVAFGISFIYAPI</sequence>
<dbReference type="AlphaFoldDB" id="A0A9P4JWK2"/>
<dbReference type="OrthoDB" id="428480at2759"/>
<accession>A0A9P4JWK2</accession>
<evidence type="ECO:0000313" key="3">
    <source>
        <dbReference type="Proteomes" id="UP000800093"/>
    </source>
</evidence>
<gene>
    <name evidence="2" type="ORF">CC78DRAFT_587721</name>
</gene>
<protein>
    <submittedName>
        <fullName evidence="2">Uncharacterized protein</fullName>
    </submittedName>
</protein>
<comment type="caution">
    <text evidence="2">The sequence shown here is derived from an EMBL/GenBank/DDBJ whole genome shotgun (WGS) entry which is preliminary data.</text>
</comment>
<name>A0A9P4JWK2_9PLEO</name>